<evidence type="ECO:0000313" key="1">
    <source>
        <dbReference type="EMBL" id="QGT50235.1"/>
    </source>
</evidence>
<proteinExistence type="predicted"/>
<organism evidence="1">
    <name type="scientific">uncultured Helicobacter sp</name>
    <dbReference type="NCBI Taxonomy" id="175537"/>
    <lineage>
        <taxon>Bacteria</taxon>
        <taxon>Pseudomonadati</taxon>
        <taxon>Campylobacterota</taxon>
        <taxon>Epsilonproteobacteria</taxon>
        <taxon>Campylobacterales</taxon>
        <taxon>Helicobacteraceae</taxon>
        <taxon>Helicobacter</taxon>
        <taxon>environmental samples</taxon>
    </lineage>
</organism>
<gene>
    <name evidence="1" type="ORF">Helico6505_0670</name>
</gene>
<dbReference type="AlphaFoldDB" id="A0A650F334"/>
<accession>A0A650F334</accession>
<reference evidence="1" key="1">
    <citation type="journal article" date="2020" name="J. ISSAAS">
        <title>Lactobacilli and other gastrointestinal microbiota of Peromyscus leucopus, reservoir host for agents of Lyme disease and other zoonoses in North America.</title>
        <authorList>
            <person name="Milovic A."/>
            <person name="Bassam K."/>
            <person name="Shao H."/>
            <person name="Chatzistamou I."/>
            <person name="Tufts D.M."/>
            <person name="Diuk-Wasser M."/>
            <person name="Barbour A.G."/>
        </authorList>
    </citation>
    <scope>NUCLEOTIDE SEQUENCE</scope>
    <source>
        <strain evidence="1">LL4</strain>
    </source>
</reference>
<protein>
    <submittedName>
        <fullName evidence="1">Uncharacterized protein</fullName>
    </submittedName>
</protein>
<dbReference type="EMBL" id="MN577568">
    <property type="protein sequence ID" value="QGT50235.1"/>
    <property type="molecule type" value="Genomic_DNA"/>
</dbReference>
<sequence>MKIFHKTLFGLICLFSTAYADDINLFRIGIGGLYGSYTSDAGGMISKI</sequence>
<name>A0A650F334_9HELI</name>